<comment type="similarity">
    <text evidence="2">Belongs to the fatty acid desaturase type 2 family.</text>
</comment>
<accession>A0A1G2RJF2</accession>
<evidence type="ECO:0000256" key="2">
    <source>
        <dbReference type="ARBA" id="ARBA00008749"/>
    </source>
</evidence>
<dbReference type="InterPro" id="IPR015876">
    <property type="entry name" value="Acyl-CoA_DS"/>
</dbReference>
<feature type="transmembrane region" description="Helical" evidence="12">
    <location>
        <begin position="68"/>
        <end position="87"/>
    </location>
</feature>
<evidence type="ECO:0000256" key="9">
    <source>
        <dbReference type="ARBA" id="ARBA00023098"/>
    </source>
</evidence>
<evidence type="ECO:0000256" key="5">
    <source>
        <dbReference type="ARBA" id="ARBA00022832"/>
    </source>
</evidence>
<evidence type="ECO:0000256" key="12">
    <source>
        <dbReference type="SAM" id="Phobius"/>
    </source>
</evidence>
<evidence type="ECO:0000313" key="15">
    <source>
        <dbReference type="Proteomes" id="UP000177287"/>
    </source>
</evidence>
<keyword evidence="8" id="KW-0408">Iron</keyword>
<evidence type="ECO:0000256" key="11">
    <source>
        <dbReference type="ARBA" id="ARBA00023160"/>
    </source>
</evidence>
<dbReference type="GO" id="GO:0016020">
    <property type="term" value="C:membrane"/>
    <property type="evidence" value="ECO:0007669"/>
    <property type="project" value="UniProtKB-SubCell"/>
</dbReference>
<evidence type="ECO:0000256" key="3">
    <source>
        <dbReference type="ARBA" id="ARBA00022516"/>
    </source>
</evidence>
<feature type="domain" description="Fatty acid desaturase" evidence="13">
    <location>
        <begin position="38"/>
        <end position="252"/>
    </location>
</feature>
<protein>
    <recommendedName>
        <fullName evidence="13">Fatty acid desaturase domain-containing protein</fullName>
    </recommendedName>
</protein>
<evidence type="ECO:0000259" key="13">
    <source>
        <dbReference type="Pfam" id="PF00487"/>
    </source>
</evidence>
<proteinExistence type="inferred from homology"/>
<dbReference type="EMBL" id="MHUF01000015">
    <property type="protein sequence ID" value="OHA72648.1"/>
    <property type="molecule type" value="Genomic_DNA"/>
</dbReference>
<evidence type="ECO:0000256" key="1">
    <source>
        <dbReference type="ARBA" id="ARBA00004141"/>
    </source>
</evidence>
<evidence type="ECO:0000313" key="14">
    <source>
        <dbReference type="EMBL" id="OHA72648.1"/>
    </source>
</evidence>
<dbReference type="PANTHER" id="PTHR11351">
    <property type="entry name" value="ACYL-COA DESATURASE"/>
    <property type="match status" value="1"/>
</dbReference>
<keyword evidence="10 12" id="KW-0472">Membrane</keyword>
<keyword evidence="5" id="KW-0276">Fatty acid metabolism</keyword>
<dbReference type="Proteomes" id="UP000177287">
    <property type="component" value="Unassembled WGS sequence"/>
</dbReference>
<gene>
    <name evidence="14" type="ORF">A3A27_01000</name>
</gene>
<keyword evidence="7" id="KW-0560">Oxidoreductase</keyword>
<keyword evidence="11" id="KW-0275">Fatty acid biosynthesis</keyword>
<evidence type="ECO:0000256" key="7">
    <source>
        <dbReference type="ARBA" id="ARBA00023002"/>
    </source>
</evidence>
<evidence type="ECO:0000256" key="8">
    <source>
        <dbReference type="ARBA" id="ARBA00023004"/>
    </source>
</evidence>
<keyword evidence="3" id="KW-0444">Lipid biosynthesis</keyword>
<reference evidence="14 15" key="1">
    <citation type="journal article" date="2016" name="Nat. Commun.">
        <title>Thousands of microbial genomes shed light on interconnected biogeochemical processes in an aquifer system.</title>
        <authorList>
            <person name="Anantharaman K."/>
            <person name="Brown C.T."/>
            <person name="Hug L.A."/>
            <person name="Sharon I."/>
            <person name="Castelle C.J."/>
            <person name="Probst A.J."/>
            <person name="Thomas B.C."/>
            <person name="Singh A."/>
            <person name="Wilkins M.J."/>
            <person name="Karaoz U."/>
            <person name="Brodie E.L."/>
            <person name="Williams K.H."/>
            <person name="Hubbard S.S."/>
            <person name="Banfield J.F."/>
        </authorList>
    </citation>
    <scope>NUCLEOTIDE SEQUENCE [LARGE SCALE GENOMIC DNA]</scope>
</reference>
<evidence type="ECO:0000256" key="6">
    <source>
        <dbReference type="ARBA" id="ARBA00022989"/>
    </source>
</evidence>
<sequence>MLPRRKFNWPIGLFFALITLLSALGVWWEFSNFHPATIVLALVLYLIYGFSITCYYHRRLTHKQFKMARGLEVLMAVCATGAILLTARKWHRRHDDHHKYTDNPALDPNCAQPGFWGFWDTHVWQVVCSRYQDRPIDQDEAIDAVEVWQERLYWPLASFMAILLPVAIASLWGDATGGLLIACAQRMLMQYNGAFLVNSAAHSGVFGEKPGRHWSSATNLAFRGWRLPVATLFVLMSLGEVLGHEVHHERPGRWDTGWKWLNPSSILLSLLNRLGLVWELRTY</sequence>
<keyword evidence="4 12" id="KW-0812">Transmembrane</keyword>
<organism evidence="14 15">
    <name type="scientific">Candidatus Wildermuthbacteria bacterium RIFCSPLOWO2_01_FULL_47_18</name>
    <dbReference type="NCBI Taxonomy" id="1802460"/>
    <lineage>
        <taxon>Bacteria</taxon>
        <taxon>Candidatus Wildermuthiibacteriota</taxon>
    </lineage>
</organism>
<dbReference type="GO" id="GO:0006633">
    <property type="term" value="P:fatty acid biosynthetic process"/>
    <property type="evidence" value="ECO:0007669"/>
    <property type="project" value="UniProtKB-KW"/>
</dbReference>
<comment type="caution">
    <text evidence="14">The sequence shown here is derived from an EMBL/GenBank/DDBJ whole genome shotgun (WGS) entry which is preliminary data.</text>
</comment>
<comment type="subcellular location">
    <subcellularLocation>
        <location evidence="1">Membrane</location>
        <topology evidence="1">Multi-pass membrane protein</topology>
    </subcellularLocation>
</comment>
<feature type="transmembrane region" description="Helical" evidence="12">
    <location>
        <begin position="7"/>
        <end position="28"/>
    </location>
</feature>
<name>A0A1G2RJF2_9BACT</name>
<keyword evidence="6 12" id="KW-1133">Transmembrane helix</keyword>
<dbReference type="PANTHER" id="PTHR11351:SF31">
    <property type="entry name" value="DESATURASE 1, ISOFORM A-RELATED"/>
    <property type="match status" value="1"/>
</dbReference>
<evidence type="ECO:0000256" key="10">
    <source>
        <dbReference type="ARBA" id="ARBA00023136"/>
    </source>
</evidence>
<feature type="transmembrane region" description="Helical" evidence="12">
    <location>
        <begin position="156"/>
        <end position="182"/>
    </location>
</feature>
<dbReference type="AlphaFoldDB" id="A0A1G2RJF2"/>
<feature type="transmembrane region" description="Helical" evidence="12">
    <location>
        <begin position="34"/>
        <end position="56"/>
    </location>
</feature>
<dbReference type="GO" id="GO:0016717">
    <property type="term" value="F:oxidoreductase activity, acting on paired donors, with oxidation of a pair of donors resulting in the reduction of molecular oxygen to two molecules of water"/>
    <property type="evidence" value="ECO:0007669"/>
    <property type="project" value="InterPro"/>
</dbReference>
<evidence type="ECO:0000256" key="4">
    <source>
        <dbReference type="ARBA" id="ARBA00022692"/>
    </source>
</evidence>
<keyword evidence="9" id="KW-0443">Lipid metabolism</keyword>
<dbReference type="Pfam" id="PF00487">
    <property type="entry name" value="FA_desaturase"/>
    <property type="match status" value="1"/>
</dbReference>
<dbReference type="CDD" id="cd01060">
    <property type="entry name" value="Membrane-FADS-like"/>
    <property type="match status" value="1"/>
</dbReference>
<dbReference type="PRINTS" id="PR00075">
    <property type="entry name" value="FACDDSATRASE"/>
</dbReference>
<dbReference type="InterPro" id="IPR005804">
    <property type="entry name" value="FA_desaturase_dom"/>
</dbReference>